<dbReference type="OrthoDB" id="9801997at2"/>
<dbReference type="Gene3D" id="1.20.1290.10">
    <property type="entry name" value="AhpD-like"/>
    <property type="match status" value="1"/>
</dbReference>
<gene>
    <name evidence="2" type="ORF">SAMN06295912_102142</name>
</gene>
<reference evidence="3" key="1">
    <citation type="submission" date="2017-06" db="EMBL/GenBank/DDBJ databases">
        <authorList>
            <person name="Varghese N."/>
            <person name="Submissions S."/>
        </authorList>
    </citation>
    <scope>NUCLEOTIDE SEQUENCE [LARGE SCALE GENOMIC DNA]</scope>
    <source>
        <strain evidence="3">LNB2</strain>
    </source>
</reference>
<keyword evidence="2" id="KW-0560">Oxidoreductase</keyword>
<dbReference type="SUPFAM" id="SSF69118">
    <property type="entry name" value="AhpD-like"/>
    <property type="match status" value="1"/>
</dbReference>
<evidence type="ECO:0000313" key="2">
    <source>
        <dbReference type="EMBL" id="SNS18102.1"/>
    </source>
</evidence>
<dbReference type="Pfam" id="PF02627">
    <property type="entry name" value="CMD"/>
    <property type="match status" value="1"/>
</dbReference>
<dbReference type="RefSeq" id="WP_089218147.1">
    <property type="nucleotide sequence ID" value="NZ_FZOS01000002.1"/>
</dbReference>
<feature type="domain" description="Carboxymuconolactone decarboxylase-like" evidence="1">
    <location>
        <begin position="27"/>
        <end position="109"/>
    </location>
</feature>
<dbReference type="PANTHER" id="PTHR34846">
    <property type="entry name" value="4-CARBOXYMUCONOLACTONE DECARBOXYLASE FAMILY PROTEIN (AFU_ORTHOLOGUE AFUA_6G11590)"/>
    <property type="match status" value="1"/>
</dbReference>
<dbReference type="PANTHER" id="PTHR34846:SF10">
    <property type="entry name" value="CYTOPLASMIC PROTEIN"/>
    <property type="match status" value="1"/>
</dbReference>
<dbReference type="AlphaFoldDB" id="A0A239CDY4"/>
<dbReference type="InterPro" id="IPR029032">
    <property type="entry name" value="AhpD-like"/>
</dbReference>
<accession>A0A239CDY4</accession>
<dbReference type="GO" id="GO:0051920">
    <property type="term" value="F:peroxiredoxin activity"/>
    <property type="evidence" value="ECO:0007669"/>
    <property type="project" value="InterPro"/>
</dbReference>
<name>A0A239CDY4_9SPHN</name>
<keyword evidence="3" id="KW-1185">Reference proteome</keyword>
<organism evidence="2 3">
    <name type="scientific">Edaphosphingomonas laterariae</name>
    <dbReference type="NCBI Taxonomy" id="861865"/>
    <lineage>
        <taxon>Bacteria</taxon>
        <taxon>Pseudomonadati</taxon>
        <taxon>Pseudomonadota</taxon>
        <taxon>Alphaproteobacteria</taxon>
        <taxon>Sphingomonadales</taxon>
        <taxon>Rhizorhabdaceae</taxon>
        <taxon>Edaphosphingomonas</taxon>
    </lineage>
</organism>
<dbReference type="Proteomes" id="UP000198281">
    <property type="component" value="Unassembled WGS sequence"/>
</dbReference>
<sequence length="175" mass="18512">MSAKPRATGPATQTGNVIRDSAMGLVPETVDEIIALNGHVWRDSLVPPTLLEIIRLRNARTVNCVFCKSVRYDVARADGLTEDRAELVADGYQASALAPREKAALALADAYLGFPAGMDADAARQVAAEFSDAEVASMLVALMCFNFTSRTAVSIGGMPEDPLPIMEVSVAIATS</sequence>
<evidence type="ECO:0000313" key="3">
    <source>
        <dbReference type="Proteomes" id="UP000198281"/>
    </source>
</evidence>
<dbReference type="EMBL" id="FZOS01000002">
    <property type="protein sequence ID" value="SNS18102.1"/>
    <property type="molecule type" value="Genomic_DNA"/>
</dbReference>
<dbReference type="InterPro" id="IPR003779">
    <property type="entry name" value="CMD-like"/>
</dbReference>
<proteinExistence type="predicted"/>
<evidence type="ECO:0000259" key="1">
    <source>
        <dbReference type="Pfam" id="PF02627"/>
    </source>
</evidence>
<keyword evidence="2" id="KW-0575">Peroxidase</keyword>
<protein>
    <submittedName>
        <fullName evidence="2">Alkylhydroperoxidase family enzyme, contains CxxC motif</fullName>
    </submittedName>
</protein>